<organism evidence="2 3">
    <name type="scientific">Lithocarpus litseifolius</name>
    <dbReference type="NCBI Taxonomy" id="425828"/>
    <lineage>
        <taxon>Eukaryota</taxon>
        <taxon>Viridiplantae</taxon>
        <taxon>Streptophyta</taxon>
        <taxon>Embryophyta</taxon>
        <taxon>Tracheophyta</taxon>
        <taxon>Spermatophyta</taxon>
        <taxon>Magnoliopsida</taxon>
        <taxon>eudicotyledons</taxon>
        <taxon>Gunneridae</taxon>
        <taxon>Pentapetalae</taxon>
        <taxon>rosids</taxon>
        <taxon>fabids</taxon>
        <taxon>Fagales</taxon>
        <taxon>Fagaceae</taxon>
        <taxon>Lithocarpus</taxon>
    </lineage>
</organism>
<dbReference type="Gene3D" id="1.25.40.60">
    <property type="match status" value="1"/>
</dbReference>
<proteinExistence type="inferred from homology"/>
<dbReference type="InterPro" id="IPR027482">
    <property type="entry name" value="Sec1-like_dom2"/>
</dbReference>
<evidence type="ECO:0008006" key="4">
    <source>
        <dbReference type="Google" id="ProtNLM"/>
    </source>
</evidence>
<dbReference type="Gene3D" id="3.40.50.1910">
    <property type="match status" value="1"/>
</dbReference>
<dbReference type="PANTHER" id="PTHR11679">
    <property type="entry name" value="VESICLE PROTEIN SORTING-ASSOCIATED"/>
    <property type="match status" value="1"/>
</dbReference>
<dbReference type="Pfam" id="PF00995">
    <property type="entry name" value="Sec1"/>
    <property type="match status" value="1"/>
</dbReference>
<dbReference type="InterPro" id="IPR043127">
    <property type="entry name" value="Sec-1-like_dom3a"/>
</dbReference>
<keyword evidence="3" id="KW-1185">Reference proteome</keyword>
<dbReference type="InterPro" id="IPR001619">
    <property type="entry name" value="Sec1-like"/>
</dbReference>
<evidence type="ECO:0000256" key="1">
    <source>
        <dbReference type="ARBA" id="ARBA00009884"/>
    </source>
</evidence>
<dbReference type="AlphaFoldDB" id="A0AAW2C672"/>
<comment type="similarity">
    <text evidence="1">Belongs to the STXBP/unc-18/SEC1 family.</text>
</comment>
<gene>
    <name evidence="2" type="ORF">SO802_022770</name>
</gene>
<name>A0AAW2C672_9ROSI</name>
<dbReference type="InterPro" id="IPR036045">
    <property type="entry name" value="Sec1-like_sf"/>
</dbReference>
<dbReference type="Gene3D" id="3.90.830.10">
    <property type="entry name" value="Syntaxin Binding Protein 1, Chain A, domain 2"/>
    <property type="match status" value="1"/>
</dbReference>
<dbReference type="EMBL" id="JAZDWU010000008">
    <property type="protein sequence ID" value="KAK9993067.1"/>
    <property type="molecule type" value="Genomic_DNA"/>
</dbReference>
<evidence type="ECO:0000313" key="2">
    <source>
        <dbReference type="EMBL" id="KAK9993067.1"/>
    </source>
</evidence>
<comment type="caution">
    <text evidence="2">The sequence shown here is derived from an EMBL/GenBank/DDBJ whole genome shotgun (WGS) entry which is preliminary data.</text>
</comment>
<dbReference type="SUPFAM" id="SSF56815">
    <property type="entry name" value="Sec1/munc18-like (SM) proteins"/>
    <property type="match status" value="1"/>
</dbReference>
<accession>A0AAW2C672</accession>
<sequence>AMVHELIGIQDNKVDLRNIGKLPKDQQVVLSSKQDAFFKANIYFYFGGWEGVAVVHINIQNLQITCKNVIHPLLWHFFILSVDSHKRIFAHTLKEISFTMTFFPFQTSMQAVTNLLNNESVSDIDRLRLVMLYALRYEKESPVQLMQLFNKLASRSTNYKLGLVQFVLKQAGVEKRTGDLFGNRDLLNIACNMARELKGVENVYTQHQPLLFQTMESISKGRLRDVDYPYVGNHFQQGRPQEVVIFIVGGTTYEESRSVALQNASNSGIRFILGGSVVLNSKRAFDLVTGSGKIVNEYWEEELDDHQNQPTFLA</sequence>
<feature type="non-terminal residue" evidence="2">
    <location>
        <position position="1"/>
    </location>
</feature>
<protein>
    <recommendedName>
        <fullName evidence="4">Vacuolar protein sorting-associated protein 45</fullName>
    </recommendedName>
</protein>
<dbReference type="Proteomes" id="UP001459277">
    <property type="component" value="Unassembled WGS sequence"/>
</dbReference>
<dbReference type="GO" id="GO:0016192">
    <property type="term" value="P:vesicle-mediated transport"/>
    <property type="evidence" value="ECO:0007669"/>
    <property type="project" value="InterPro"/>
</dbReference>
<evidence type="ECO:0000313" key="3">
    <source>
        <dbReference type="Proteomes" id="UP001459277"/>
    </source>
</evidence>
<reference evidence="2 3" key="1">
    <citation type="submission" date="2024-01" db="EMBL/GenBank/DDBJ databases">
        <title>A telomere-to-telomere, gap-free genome of sweet tea (Lithocarpus litseifolius).</title>
        <authorList>
            <person name="Zhou J."/>
        </authorList>
    </citation>
    <scope>NUCLEOTIDE SEQUENCE [LARGE SCALE GENOMIC DNA]</scope>
    <source>
        <strain evidence="2">Zhou-2022a</strain>
        <tissue evidence="2">Leaf</tissue>
    </source>
</reference>